<sequence length="158" mass="18728">MAKKKEKEKNLVFKNKKAWHDYHILDTYEAGVSLQGSEVKAIRDGRVNLKDTHVRIIKDEVFLLNMHISHLSTAHTTFRPNERRDRKLLLHRKEIEKLHTKVTKDGITIVALKLYFNSKNMVKVQIATAQGKKLHDKREDMKRKTMQRETQMTLKNWK</sequence>
<keyword evidence="6" id="KW-1185">Reference proteome</keyword>
<dbReference type="InterPro" id="IPR000037">
    <property type="entry name" value="SsrA-bd_prot"/>
</dbReference>
<evidence type="ECO:0000313" key="6">
    <source>
        <dbReference type="Proteomes" id="UP001060012"/>
    </source>
</evidence>
<feature type="compositionally biased region" description="Polar residues" evidence="4">
    <location>
        <begin position="148"/>
        <end position="158"/>
    </location>
</feature>
<evidence type="ECO:0000313" key="5">
    <source>
        <dbReference type="EMBL" id="UTJ06847.1"/>
    </source>
</evidence>
<comment type="subcellular location">
    <subcellularLocation>
        <location evidence="3">Cytoplasm</location>
    </subcellularLocation>
    <text evidence="3">The tmRNA-SmpB complex associates with stalled 70S ribosomes.</text>
</comment>
<dbReference type="InterPro" id="IPR023620">
    <property type="entry name" value="SmpB"/>
</dbReference>
<dbReference type="CDD" id="cd09294">
    <property type="entry name" value="SmpB"/>
    <property type="match status" value="1"/>
</dbReference>
<dbReference type="HAMAP" id="MF_00023">
    <property type="entry name" value="SmpB"/>
    <property type="match status" value="1"/>
</dbReference>
<dbReference type="Proteomes" id="UP001060012">
    <property type="component" value="Chromosome"/>
</dbReference>
<organism evidence="5 6">
    <name type="scientific">Arcobacter roscoffensis</name>
    <dbReference type="NCBI Taxonomy" id="2961520"/>
    <lineage>
        <taxon>Bacteria</taxon>
        <taxon>Pseudomonadati</taxon>
        <taxon>Campylobacterota</taxon>
        <taxon>Epsilonproteobacteria</taxon>
        <taxon>Campylobacterales</taxon>
        <taxon>Arcobacteraceae</taxon>
        <taxon>Arcobacter</taxon>
    </lineage>
</organism>
<dbReference type="PANTHER" id="PTHR30308:SF2">
    <property type="entry name" value="SSRA-BINDING PROTEIN"/>
    <property type="match status" value="1"/>
</dbReference>
<dbReference type="SUPFAM" id="SSF74982">
    <property type="entry name" value="Small protein B (SmpB)"/>
    <property type="match status" value="1"/>
</dbReference>
<name>A0ABY5E4R6_9BACT</name>
<dbReference type="NCBIfam" id="TIGR00086">
    <property type="entry name" value="smpB"/>
    <property type="match status" value="1"/>
</dbReference>
<feature type="region of interest" description="Disordered" evidence="4">
    <location>
        <begin position="135"/>
        <end position="158"/>
    </location>
</feature>
<comment type="function">
    <text evidence="3">Required for rescue of stalled ribosomes mediated by trans-translation. Binds to transfer-messenger RNA (tmRNA), required for stable association of tmRNA with ribosomes. tmRNA and SmpB together mimic tRNA shape, replacing the anticodon stem-loop with SmpB. tmRNA is encoded by the ssrA gene; the 2 termini fold to resemble tRNA(Ala) and it encodes a 'tag peptide', a short internal open reading frame. During trans-translation Ala-aminoacylated tmRNA acts like a tRNA, entering the A-site of stalled ribosomes, displacing the stalled mRNA. The ribosome then switches to translate the ORF on the tmRNA; the nascent peptide is terminated with the 'tag peptide' encoded by the tmRNA and targeted for degradation. The ribosome is freed to recommence translation, which seems to be the essential function of trans-translation.</text>
</comment>
<evidence type="ECO:0000256" key="4">
    <source>
        <dbReference type="SAM" id="MobiDB-lite"/>
    </source>
</evidence>
<dbReference type="EMBL" id="CP100595">
    <property type="protein sequence ID" value="UTJ06847.1"/>
    <property type="molecule type" value="Genomic_DNA"/>
</dbReference>
<feature type="compositionally biased region" description="Basic and acidic residues" evidence="4">
    <location>
        <begin position="136"/>
        <end position="147"/>
    </location>
</feature>
<keyword evidence="2 3" id="KW-0694">RNA-binding</keyword>
<evidence type="ECO:0000256" key="3">
    <source>
        <dbReference type="HAMAP-Rule" id="MF_00023"/>
    </source>
</evidence>
<dbReference type="InterPro" id="IPR020081">
    <property type="entry name" value="SsrA-bd_prot_CS"/>
</dbReference>
<reference evidence="5" key="1">
    <citation type="submission" date="2022-07" db="EMBL/GenBank/DDBJ databases">
        <title>Arcobacter roscoffensis sp. nov., a marine bacterium isolated from coastal seawater collected from Roscoff, France.</title>
        <authorList>
            <person name="Pascual J."/>
            <person name="Lepeaux C."/>
            <person name="Methner A."/>
            <person name="Overmann J."/>
        </authorList>
    </citation>
    <scope>NUCLEOTIDE SEQUENCE</scope>
    <source>
        <strain evidence="5">ARW1-2F2</strain>
    </source>
</reference>
<accession>A0ABY5E4R6</accession>
<dbReference type="Pfam" id="PF01668">
    <property type="entry name" value="SmpB"/>
    <property type="match status" value="1"/>
</dbReference>
<proteinExistence type="inferred from homology"/>
<evidence type="ECO:0000256" key="1">
    <source>
        <dbReference type="ARBA" id="ARBA00022490"/>
    </source>
</evidence>
<comment type="similarity">
    <text evidence="3">Belongs to the SmpB family.</text>
</comment>
<gene>
    <name evidence="3 5" type="primary">smpB</name>
    <name evidence="5" type="ORF">NJU99_01805</name>
</gene>
<keyword evidence="1 3" id="KW-0963">Cytoplasm</keyword>
<dbReference type="RefSeq" id="WP_254577026.1">
    <property type="nucleotide sequence ID" value="NZ_CP100595.1"/>
</dbReference>
<dbReference type="Gene3D" id="2.40.280.10">
    <property type="match status" value="1"/>
</dbReference>
<evidence type="ECO:0000256" key="2">
    <source>
        <dbReference type="ARBA" id="ARBA00022884"/>
    </source>
</evidence>
<dbReference type="PROSITE" id="PS01317">
    <property type="entry name" value="SSRP"/>
    <property type="match status" value="1"/>
</dbReference>
<dbReference type="NCBIfam" id="NF003843">
    <property type="entry name" value="PRK05422.1"/>
    <property type="match status" value="1"/>
</dbReference>
<protein>
    <recommendedName>
        <fullName evidence="3">SsrA-binding protein</fullName>
    </recommendedName>
    <alternativeName>
        <fullName evidence="3">Small protein B</fullName>
    </alternativeName>
</protein>
<dbReference type="PANTHER" id="PTHR30308">
    <property type="entry name" value="TMRNA-BINDING COMPONENT OF TRANS-TRANSLATION TAGGING COMPLEX"/>
    <property type="match status" value="1"/>
</dbReference>